<evidence type="ECO:0000313" key="1">
    <source>
        <dbReference type="EMBL" id="MFB2838363.1"/>
    </source>
</evidence>
<proteinExistence type="predicted"/>
<evidence type="ECO:0008006" key="3">
    <source>
        <dbReference type="Google" id="ProtNLM"/>
    </source>
</evidence>
<comment type="caution">
    <text evidence="1">The sequence shown here is derived from an EMBL/GenBank/DDBJ whole genome shotgun (WGS) entry which is preliminary data.</text>
</comment>
<dbReference type="EMBL" id="JBHFNT010000248">
    <property type="protein sequence ID" value="MFB2838363.1"/>
    <property type="molecule type" value="Genomic_DNA"/>
</dbReference>
<dbReference type="Proteomes" id="UP001576780">
    <property type="component" value="Unassembled WGS sequence"/>
</dbReference>
<keyword evidence="2" id="KW-1185">Reference proteome</keyword>
<organism evidence="1 2">
    <name type="scientific">Floridaenema evergladense BLCC-F167</name>
    <dbReference type="NCBI Taxonomy" id="3153639"/>
    <lineage>
        <taxon>Bacteria</taxon>
        <taxon>Bacillati</taxon>
        <taxon>Cyanobacteriota</taxon>
        <taxon>Cyanophyceae</taxon>
        <taxon>Oscillatoriophycideae</taxon>
        <taxon>Aerosakkonematales</taxon>
        <taxon>Aerosakkonemataceae</taxon>
        <taxon>Floridanema</taxon>
        <taxon>Floridanema evergladense</taxon>
    </lineage>
</organism>
<sequence>MPIDLTTDTLIPLSIQERKALILHHASLIDVINIRDEDLHNAYKLAKVISSIASGYFQYQIEQDNLNVSVLEFEVQSSLIYSKTDQFAENFIEWLKEDFASKNAILEHHPNPINLFELCGAKLLVTSNSVTRTLSTKMGRLWEEIANISPYVIIPEFEFGIKITGIDIVILSEGIVKFAQLKTLKGTLTGSQIPRAKKELGIHENPLFVAAFDLGSWTFPRTPDIPRIAGKEFWDTIHLNYELVENHVRNMLQRIDKAFAELAAS</sequence>
<dbReference type="RefSeq" id="WP_413280683.1">
    <property type="nucleotide sequence ID" value="NZ_JBHFNT010000248.1"/>
</dbReference>
<name>A0ABV4WTF3_9CYAN</name>
<protein>
    <recommendedName>
        <fullName evidence="3">Restriction endonuclease</fullName>
    </recommendedName>
</protein>
<reference evidence="1 2" key="1">
    <citation type="submission" date="2024-09" db="EMBL/GenBank/DDBJ databases">
        <title>Floridaenema gen nov. (Aerosakkonemataceae, Aerosakkonematales ord. nov., Cyanobacteria) from benthic tropical and subtropical fresh waters, with the description of four new species.</title>
        <authorList>
            <person name="Moretto J.A."/>
            <person name="Berthold D.E."/>
            <person name="Lefler F.W."/>
            <person name="Huang I.-S."/>
            <person name="Laughinghouse H. IV."/>
        </authorList>
    </citation>
    <scope>NUCLEOTIDE SEQUENCE [LARGE SCALE GENOMIC DNA]</scope>
    <source>
        <strain evidence="1 2">BLCC-F167</strain>
    </source>
</reference>
<gene>
    <name evidence="1" type="ORF">ACE1CA_28040</name>
</gene>
<accession>A0ABV4WTF3</accession>
<evidence type="ECO:0000313" key="2">
    <source>
        <dbReference type="Proteomes" id="UP001576780"/>
    </source>
</evidence>